<evidence type="ECO:0000256" key="10">
    <source>
        <dbReference type="ARBA" id="ARBA00023242"/>
    </source>
</evidence>
<evidence type="ECO:0000256" key="1">
    <source>
        <dbReference type="ARBA" id="ARBA00004123"/>
    </source>
</evidence>
<dbReference type="PRINTS" id="PR00047">
    <property type="entry name" value="STROIDFINGER"/>
</dbReference>
<evidence type="ECO:0000256" key="13">
    <source>
        <dbReference type="RuleBase" id="RU004334"/>
    </source>
</evidence>
<dbReference type="Gene3D" id="1.10.565.10">
    <property type="entry name" value="Retinoid X Receptor"/>
    <property type="match status" value="1"/>
</dbReference>
<dbReference type="GO" id="GO:0033993">
    <property type="term" value="P:response to lipid"/>
    <property type="evidence" value="ECO:0007669"/>
    <property type="project" value="UniProtKB-ARBA"/>
</dbReference>
<dbReference type="PANTHER" id="PTHR48092">
    <property type="entry name" value="KNIRPS-RELATED PROTEIN-RELATED"/>
    <property type="match status" value="1"/>
</dbReference>
<keyword evidence="10 13" id="KW-0539">Nucleus</keyword>
<evidence type="ECO:0000256" key="2">
    <source>
        <dbReference type="ARBA" id="ARBA00011738"/>
    </source>
</evidence>
<dbReference type="GO" id="GO:0008270">
    <property type="term" value="F:zinc ion binding"/>
    <property type="evidence" value="ECO:0007669"/>
    <property type="project" value="UniProtKB-KW"/>
</dbReference>
<comment type="subunit">
    <text evidence="2">Homodimer.</text>
</comment>
<dbReference type="SMART" id="SM00430">
    <property type="entry name" value="HOLI"/>
    <property type="match status" value="1"/>
</dbReference>
<protein>
    <recommendedName>
        <fullName evidence="19">Nuclear receptor subfamily 6 group A member 1-A</fullName>
    </recommendedName>
</protein>
<evidence type="ECO:0000256" key="3">
    <source>
        <dbReference type="ARBA" id="ARBA00022723"/>
    </source>
</evidence>
<dbReference type="SMART" id="SM00399">
    <property type="entry name" value="ZnF_C4"/>
    <property type="match status" value="1"/>
</dbReference>
<feature type="compositionally biased region" description="Low complexity" evidence="14">
    <location>
        <begin position="188"/>
        <end position="197"/>
    </location>
</feature>
<dbReference type="PROSITE" id="PS51030">
    <property type="entry name" value="NUCLEAR_REC_DBD_2"/>
    <property type="match status" value="1"/>
</dbReference>
<evidence type="ECO:0000256" key="12">
    <source>
        <dbReference type="ARBA" id="ARBA00053043"/>
    </source>
</evidence>
<evidence type="ECO:0000259" key="16">
    <source>
        <dbReference type="PROSITE" id="PS51843"/>
    </source>
</evidence>
<organism evidence="17 18">
    <name type="scientific">Oncorhynchus tshawytscha</name>
    <name type="common">Chinook salmon</name>
    <name type="synonym">Salmo tshawytscha</name>
    <dbReference type="NCBI Taxonomy" id="74940"/>
    <lineage>
        <taxon>Eukaryota</taxon>
        <taxon>Metazoa</taxon>
        <taxon>Chordata</taxon>
        <taxon>Craniata</taxon>
        <taxon>Vertebrata</taxon>
        <taxon>Euteleostomi</taxon>
        <taxon>Actinopterygii</taxon>
        <taxon>Neopterygii</taxon>
        <taxon>Teleostei</taxon>
        <taxon>Protacanthopterygii</taxon>
        <taxon>Salmoniformes</taxon>
        <taxon>Salmonidae</taxon>
        <taxon>Salmoninae</taxon>
        <taxon>Oncorhynchus</taxon>
    </lineage>
</organism>
<sequence>MEIEKRTNGFEYTDQGKSINGFYADHGLHAEPSDGMDVINEHHLDDQADPRLCLICGDRATGLHYGIISCEGCKGFFKRSICNKRVYRCSRDKNCEMSRKQRNRCQYCRLLKCLQMGMNRKAIREDGMPGGRNKSIGPVEISNEEMERIMTGQEFKEDAGLPEHTWGNNGDSDHSSPDNGVSEGNQPSPVSTLSSSKSLEMNSYTATYRDQYVGTPVSSHYKFLPHLFGYAQSVLRPTLARSLYSQSQTLVSQLVAAEDLAPLGTPMLIEDGYRVTQGELFALLCRLADELLFRQISWIKRLPFFCELSIEDYTLLLSATWQELILLSSLTIYSGQMFGDLANVTTKYSPSDYELQGFSEDGMDVMERLIYLFRKFNQLKVSNEEYACMKAINFLTQDIRGLTNVSQLEKLNKRYWYVCQDLAEYKYPHQPKRFPEIMMCLPEIRHIAGEYIQFIQFSPYNANPFQLRLIAIFTVRCAICIMHMAIRNVYSVYDMGNVQCVYYVMCRVYFVYSTVCLRLKFILSYFRMASRENIVHPNVW</sequence>
<evidence type="ECO:0000256" key="8">
    <source>
        <dbReference type="ARBA" id="ARBA00023163"/>
    </source>
</evidence>
<evidence type="ECO:0008006" key="19">
    <source>
        <dbReference type="Google" id="ProtNLM"/>
    </source>
</evidence>
<dbReference type="GO" id="GO:0005634">
    <property type="term" value="C:nucleus"/>
    <property type="evidence" value="ECO:0007669"/>
    <property type="project" value="UniProtKB-SubCell"/>
</dbReference>
<dbReference type="CDD" id="cd07169">
    <property type="entry name" value="NR_DBD_GCNF_like"/>
    <property type="match status" value="1"/>
</dbReference>
<dbReference type="CDD" id="cd06953">
    <property type="entry name" value="NR_LBD_DHR4_like"/>
    <property type="match status" value="1"/>
</dbReference>
<dbReference type="GO" id="GO:0042562">
    <property type="term" value="F:hormone binding"/>
    <property type="evidence" value="ECO:0007669"/>
    <property type="project" value="UniProtKB-ARBA"/>
</dbReference>
<reference evidence="17" key="2">
    <citation type="submission" date="2025-08" db="UniProtKB">
        <authorList>
            <consortium name="Ensembl"/>
        </authorList>
    </citation>
    <scope>IDENTIFICATION</scope>
</reference>
<comment type="function">
    <text evidence="12">Probable orphan nuclear receptor. Binds to a response element containing repeats of the motif 5'-AGGTCA-3'.</text>
</comment>
<keyword evidence="8 13" id="KW-0804">Transcription</keyword>
<evidence type="ECO:0000313" key="17">
    <source>
        <dbReference type="Ensembl" id="ENSOTSP00005144674.1"/>
    </source>
</evidence>
<reference evidence="17" key="3">
    <citation type="submission" date="2025-09" db="UniProtKB">
        <authorList>
            <consortium name="Ensembl"/>
        </authorList>
    </citation>
    <scope>IDENTIFICATION</scope>
</reference>
<dbReference type="PROSITE" id="PS00031">
    <property type="entry name" value="NUCLEAR_REC_DBD_1"/>
    <property type="match status" value="1"/>
</dbReference>
<feature type="domain" description="Nuclear receptor" evidence="15">
    <location>
        <begin position="50"/>
        <end position="125"/>
    </location>
</feature>
<keyword evidence="5 13" id="KW-0862">Zinc</keyword>
<gene>
    <name evidence="17" type="primary">NR6A1</name>
</gene>
<dbReference type="Gene3D" id="3.30.50.10">
    <property type="entry name" value="Erythroid Transcription Factor GATA-1, subunit A"/>
    <property type="match status" value="1"/>
</dbReference>
<dbReference type="InterPro" id="IPR013088">
    <property type="entry name" value="Znf_NHR/GATA"/>
</dbReference>
<keyword evidence="3 13" id="KW-0479">Metal-binding</keyword>
<feature type="region of interest" description="Disordered" evidence="14">
    <location>
        <begin position="157"/>
        <end position="197"/>
    </location>
</feature>
<dbReference type="Pfam" id="PF00105">
    <property type="entry name" value="zf-C4"/>
    <property type="match status" value="1"/>
</dbReference>
<comment type="subcellular location">
    <subcellularLocation>
        <location evidence="1 13">Nucleus</location>
    </subcellularLocation>
</comment>
<keyword evidence="9 13" id="KW-0675">Receptor</keyword>
<comment type="similarity">
    <text evidence="11">Belongs to the nuclear hormone receptor family. NR6 subfamily.</text>
</comment>
<keyword evidence="4 13" id="KW-0863">Zinc-finger</keyword>
<dbReference type="FunFam" id="3.30.50.10:FF:000006">
    <property type="entry name" value="Nuclear receptor subfamily 5 group A member"/>
    <property type="match status" value="1"/>
</dbReference>
<evidence type="ECO:0000256" key="6">
    <source>
        <dbReference type="ARBA" id="ARBA00023015"/>
    </source>
</evidence>
<dbReference type="GeneTree" id="ENSGT00940000157936"/>
<evidence type="ECO:0000256" key="4">
    <source>
        <dbReference type="ARBA" id="ARBA00022771"/>
    </source>
</evidence>
<feature type="compositionally biased region" description="Polar residues" evidence="14">
    <location>
        <begin position="177"/>
        <end position="187"/>
    </location>
</feature>
<accession>A0AAZ3RXU0</accession>
<dbReference type="SUPFAM" id="SSF48508">
    <property type="entry name" value="Nuclear receptor ligand-binding domain"/>
    <property type="match status" value="1"/>
</dbReference>
<dbReference type="InterPro" id="IPR050200">
    <property type="entry name" value="Nuclear_hormone_rcpt_NR3"/>
</dbReference>
<reference evidence="18" key="1">
    <citation type="journal article" date="2018" name="PLoS ONE">
        <title>Chinook salmon (Oncorhynchus tshawytscha) genome and transcriptome.</title>
        <authorList>
            <person name="Christensen K.A."/>
            <person name="Leong J.S."/>
            <person name="Sakhrani D."/>
            <person name="Biagi C.A."/>
            <person name="Minkley D.R."/>
            <person name="Withler R.E."/>
            <person name="Rondeau E.B."/>
            <person name="Koop B.F."/>
            <person name="Devlin R.H."/>
        </authorList>
    </citation>
    <scope>NUCLEOTIDE SEQUENCE [LARGE SCALE GENOMIC DNA]</scope>
</reference>
<dbReference type="InterPro" id="IPR035500">
    <property type="entry name" value="NHR-like_dom_sf"/>
</dbReference>
<keyword evidence="7 13" id="KW-0238">DNA-binding</keyword>
<dbReference type="InterPro" id="IPR000536">
    <property type="entry name" value="Nucl_hrmn_rcpt_lig-bd"/>
</dbReference>
<dbReference type="SUPFAM" id="SSF57716">
    <property type="entry name" value="Glucocorticoid receptor-like (DNA-binding domain)"/>
    <property type="match status" value="1"/>
</dbReference>
<dbReference type="Ensembl" id="ENSOTST00005131887.1">
    <property type="protein sequence ID" value="ENSOTSP00005144674.1"/>
    <property type="gene ID" value="ENSOTSG00005047324.2"/>
</dbReference>
<dbReference type="InterPro" id="IPR001628">
    <property type="entry name" value="Znf_hrmn_rcpt"/>
</dbReference>
<dbReference type="PROSITE" id="PS51843">
    <property type="entry name" value="NR_LBD"/>
    <property type="match status" value="1"/>
</dbReference>
<evidence type="ECO:0000256" key="5">
    <source>
        <dbReference type="ARBA" id="ARBA00022833"/>
    </source>
</evidence>
<name>A0AAZ3RXU0_ONCTS</name>
<keyword evidence="18" id="KW-1185">Reference proteome</keyword>
<evidence type="ECO:0000259" key="15">
    <source>
        <dbReference type="PROSITE" id="PS51030"/>
    </source>
</evidence>
<keyword evidence="6 13" id="KW-0805">Transcription regulation</keyword>
<dbReference type="FunFam" id="1.10.565.10:FF:000015">
    <property type="entry name" value="Nuclear receptor subfamily 6 group A member 1"/>
    <property type="match status" value="1"/>
</dbReference>
<feature type="domain" description="NR LBD" evidence="16">
    <location>
        <begin position="246"/>
        <end position="477"/>
    </location>
</feature>
<dbReference type="AlphaFoldDB" id="A0AAZ3RXU0"/>
<evidence type="ECO:0000256" key="14">
    <source>
        <dbReference type="SAM" id="MobiDB-lite"/>
    </source>
</evidence>
<proteinExistence type="inferred from homology"/>
<evidence type="ECO:0000256" key="7">
    <source>
        <dbReference type="ARBA" id="ARBA00023125"/>
    </source>
</evidence>
<evidence type="ECO:0000313" key="18">
    <source>
        <dbReference type="Proteomes" id="UP000694402"/>
    </source>
</evidence>
<evidence type="ECO:0000256" key="11">
    <source>
        <dbReference type="ARBA" id="ARBA00037977"/>
    </source>
</evidence>
<dbReference type="PRINTS" id="PR00398">
    <property type="entry name" value="STRDHORMONER"/>
</dbReference>
<dbReference type="GO" id="GO:0043565">
    <property type="term" value="F:sequence-specific DNA binding"/>
    <property type="evidence" value="ECO:0007669"/>
    <property type="project" value="InterPro"/>
</dbReference>
<dbReference type="InterPro" id="IPR001723">
    <property type="entry name" value="Nuclear_hrmn_rcpt"/>
</dbReference>
<dbReference type="Proteomes" id="UP000694402">
    <property type="component" value="Unassembled WGS sequence"/>
</dbReference>
<evidence type="ECO:0000256" key="9">
    <source>
        <dbReference type="ARBA" id="ARBA00023170"/>
    </source>
</evidence>
<dbReference type="Pfam" id="PF00104">
    <property type="entry name" value="Hormone_recep"/>
    <property type="match status" value="1"/>
</dbReference>
<dbReference type="GO" id="GO:0003700">
    <property type="term" value="F:DNA-binding transcription factor activity"/>
    <property type="evidence" value="ECO:0007669"/>
    <property type="project" value="InterPro"/>
</dbReference>